<accession>A0A8T0Q033</accession>
<organism evidence="2 3">
    <name type="scientific">Panicum virgatum</name>
    <name type="common">Blackwell switchgrass</name>
    <dbReference type="NCBI Taxonomy" id="38727"/>
    <lineage>
        <taxon>Eukaryota</taxon>
        <taxon>Viridiplantae</taxon>
        <taxon>Streptophyta</taxon>
        <taxon>Embryophyta</taxon>
        <taxon>Tracheophyta</taxon>
        <taxon>Spermatophyta</taxon>
        <taxon>Magnoliopsida</taxon>
        <taxon>Liliopsida</taxon>
        <taxon>Poales</taxon>
        <taxon>Poaceae</taxon>
        <taxon>PACMAD clade</taxon>
        <taxon>Panicoideae</taxon>
        <taxon>Panicodae</taxon>
        <taxon>Paniceae</taxon>
        <taxon>Panicinae</taxon>
        <taxon>Panicum</taxon>
        <taxon>Panicum sect. Hiantes</taxon>
    </lineage>
</organism>
<sequence length="125" mass="14096">MVAEQEGKAGYLKLQEQASEEMKAKSYIEIDDERIRRKAGPQAATAIEQIWKEGRGILQPETESSSSSNDDGSDYTSDEEEDSDEISYSDYSWDEEDDGDDNEYSSDEEEDDDDDDDGSSDLLVR</sequence>
<dbReference type="AlphaFoldDB" id="A0A8T0Q033"/>
<evidence type="ECO:0000313" key="3">
    <source>
        <dbReference type="Proteomes" id="UP000823388"/>
    </source>
</evidence>
<name>A0A8T0Q033_PANVG</name>
<gene>
    <name evidence="2" type="ORF">PVAP13_8KG359318</name>
</gene>
<feature type="region of interest" description="Disordered" evidence="1">
    <location>
        <begin position="1"/>
        <end position="22"/>
    </location>
</feature>
<protein>
    <submittedName>
        <fullName evidence="2">Uncharacterized protein</fullName>
    </submittedName>
</protein>
<dbReference type="EMBL" id="CM029051">
    <property type="protein sequence ID" value="KAG2563664.1"/>
    <property type="molecule type" value="Genomic_DNA"/>
</dbReference>
<keyword evidence="3" id="KW-1185">Reference proteome</keyword>
<feature type="region of interest" description="Disordered" evidence="1">
    <location>
        <begin position="51"/>
        <end position="125"/>
    </location>
</feature>
<reference evidence="2" key="1">
    <citation type="submission" date="2020-05" db="EMBL/GenBank/DDBJ databases">
        <title>WGS assembly of Panicum virgatum.</title>
        <authorList>
            <person name="Lovell J.T."/>
            <person name="Jenkins J."/>
            <person name="Shu S."/>
            <person name="Juenger T.E."/>
            <person name="Schmutz J."/>
        </authorList>
    </citation>
    <scope>NUCLEOTIDE SEQUENCE</scope>
    <source>
        <strain evidence="2">AP13</strain>
    </source>
</reference>
<comment type="caution">
    <text evidence="2">The sequence shown here is derived from an EMBL/GenBank/DDBJ whole genome shotgun (WGS) entry which is preliminary data.</text>
</comment>
<feature type="compositionally biased region" description="Acidic residues" evidence="1">
    <location>
        <begin position="71"/>
        <end position="119"/>
    </location>
</feature>
<evidence type="ECO:0000313" key="2">
    <source>
        <dbReference type="EMBL" id="KAG2563664.1"/>
    </source>
</evidence>
<proteinExistence type="predicted"/>
<dbReference type="Proteomes" id="UP000823388">
    <property type="component" value="Chromosome 8K"/>
</dbReference>
<evidence type="ECO:0000256" key="1">
    <source>
        <dbReference type="SAM" id="MobiDB-lite"/>
    </source>
</evidence>